<dbReference type="SUPFAM" id="SSF53383">
    <property type="entry name" value="PLP-dependent transferases"/>
    <property type="match status" value="1"/>
</dbReference>
<dbReference type="InterPro" id="IPR050478">
    <property type="entry name" value="Ethylene_sulfur-biosynth"/>
</dbReference>
<sequence length="473" mass="53099">MADFATFVLKNVLVVSLAVNMCLIWKISFEDEQTLAFSWENIRQKLHFHGCCSNGEESNGIGKDAHVSTATQILATTSSGAAPFVTDGGEGVVINLDHGDPTMYEHFWKQKGQETTVVTSSWQHISYFSDIKNVCWFLEPGLMSAITRLHKVVGNAVTEGRHIVVGTGSSQLYQAALFALSPHNASRPMNVVSAAPFYSSYPLMTDYLRSGLHKWAGDANEFSKQEPYIELVTSPNNPDGFTRQNVVKGNKGILVHDLAYYWPQYTPILLPADYDIMLFTVSKSTGHAGTRIGIDSSKRKYLHLGFILKCHSWALVKDREIAKKMTTFIEINTIGVSKDSQIRAAKILQAISDSCDHANQKDAETFFDYSYKLMAQRWKEIREAVKKTKLFSLPNFPQETCTFSGRTFGQLPAFAWLRCEGEVDDCESFLRRNKILTRGGKHFGGSTKYVRISMLSRENEFKLLIQRLPAIIS</sequence>
<dbReference type="EMBL" id="JBCNJP010000025">
    <property type="protein sequence ID" value="KAK9054541.1"/>
    <property type="molecule type" value="Genomic_DNA"/>
</dbReference>
<dbReference type="Proteomes" id="UP001408789">
    <property type="component" value="Unassembled WGS sequence"/>
</dbReference>
<keyword evidence="3" id="KW-0808">Transferase</keyword>
<evidence type="ECO:0000313" key="6">
    <source>
        <dbReference type="EMBL" id="KAK9054541.1"/>
    </source>
</evidence>
<keyword evidence="3" id="KW-0032">Aminotransferase</keyword>
<dbReference type="InterPro" id="IPR037029">
    <property type="entry name" value="Alliinase_N_sf"/>
</dbReference>
<dbReference type="InterPro" id="IPR015422">
    <property type="entry name" value="PyrdxlP-dep_Trfase_small"/>
</dbReference>
<dbReference type="GO" id="GO:0006520">
    <property type="term" value="P:amino acid metabolic process"/>
    <property type="evidence" value="ECO:0007669"/>
    <property type="project" value="TreeGrafter"/>
</dbReference>
<dbReference type="GO" id="GO:0016846">
    <property type="term" value="F:carbon-sulfur lyase activity"/>
    <property type="evidence" value="ECO:0007669"/>
    <property type="project" value="InterPro"/>
</dbReference>
<evidence type="ECO:0000313" key="7">
    <source>
        <dbReference type="Proteomes" id="UP001408789"/>
    </source>
</evidence>
<dbReference type="InterPro" id="IPR015424">
    <property type="entry name" value="PyrdxlP-dep_Trfase"/>
</dbReference>
<gene>
    <name evidence="6" type="ORF">SSX86_025619</name>
</gene>
<dbReference type="InterPro" id="IPR015421">
    <property type="entry name" value="PyrdxlP-dep_Trfase_major"/>
</dbReference>
<dbReference type="PANTHER" id="PTHR43795:SF22">
    <property type="entry name" value="TRYPTOPHAN AMINOTRANSFERASE-RELATED PROTEIN 2"/>
    <property type="match status" value="1"/>
</dbReference>
<comment type="cofactor">
    <cofactor evidence="1">
        <name>pyridoxal 5'-phosphate</name>
        <dbReference type="ChEBI" id="CHEBI:597326"/>
    </cofactor>
</comment>
<organism evidence="6 7">
    <name type="scientific">Deinandra increscens subsp. villosa</name>
    <dbReference type="NCBI Taxonomy" id="3103831"/>
    <lineage>
        <taxon>Eukaryota</taxon>
        <taxon>Viridiplantae</taxon>
        <taxon>Streptophyta</taxon>
        <taxon>Embryophyta</taxon>
        <taxon>Tracheophyta</taxon>
        <taxon>Spermatophyta</taxon>
        <taxon>Magnoliopsida</taxon>
        <taxon>eudicotyledons</taxon>
        <taxon>Gunneridae</taxon>
        <taxon>Pentapetalae</taxon>
        <taxon>asterids</taxon>
        <taxon>campanulids</taxon>
        <taxon>Asterales</taxon>
        <taxon>Asteraceae</taxon>
        <taxon>Asteroideae</taxon>
        <taxon>Heliantheae alliance</taxon>
        <taxon>Madieae</taxon>
        <taxon>Madiinae</taxon>
        <taxon>Deinandra</taxon>
    </lineage>
</organism>
<keyword evidence="4" id="KW-0663">Pyridoxal phosphate</keyword>
<dbReference type="CDD" id="cd00609">
    <property type="entry name" value="AAT_like"/>
    <property type="match status" value="1"/>
</dbReference>
<evidence type="ECO:0000256" key="3">
    <source>
        <dbReference type="ARBA" id="ARBA00022576"/>
    </source>
</evidence>
<dbReference type="Gene3D" id="2.10.25.30">
    <property type="entry name" value="EGF-like, alliinase"/>
    <property type="match status" value="1"/>
</dbReference>
<keyword evidence="7" id="KW-1185">Reference proteome</keyword>
<dbReference type="AlphaFoldDB" id="A0AAP0GM93"/>
<name>A0AAP0GM93_9ASTR</name>
<dbReference type="InterPro" id="IPR006948">
    <property type="entry name" value="Alliinase_C"/>
</dbReference>
<reference evidence="6 7" key="1">
    <citation type="submission" date="2024-04" db="EMBL/GenBank/DDBJ databases">
        <title>The reference genome of an endangered Asteraceae, Deinandra increscens subsp. villosa, native to the Central Coast of California.</title>
        <authorList>
            <person name="Guilliams M."/>
            <person name="Hasenstab-Lehman K."/>
            <person name="Meyer R."/>
            <person name="Mcevoy S."/>
        </authorList>
    </citation>
    <scope>NUCLEOTIDE SEQUENCE [LARGE SCALE GENOMIC DNA]</scope>
    <source>
        <tissue evidence="6">Leaf</tissue>
    </source>
</reference>
<evidence type="ECO:0000256" key="4">
    <source>
        <dbReference type="ARBA" id="ARBA00022898"/>
    </source>
</evidence>
<protein>
    <recommendedName>
        <fullName evidence="5">Alliinase C-terminal domain-containing protein</fullName>
    </recommendedName>
</protein>
<comment type="caution">
    <text evidence="6">The sequence shown here is derived from an EMBL/GenBank/DDBJ whole genome shotgun (WGS) entry which is preliminary data.</text>
</comment>
<accession>A0AAP0GM93</accession>
<dbReference type="Pfam" id="PF04864">
    <property type="entry name" value="Alliinase_C"/>
    <property type="match status" value="1"/>
</dbReference>
<dbReference type="PANTHER" id="PTHR43795">
    <property type="entry name" value="BIFUNCTIONAL ASPARTATE AMINOTRANSFERASE AND GLUTAMATE/ASPARTATE-PREPHENATE AMINOTRANSFERASE-RELATED"/>
    <property type="match status" value="1"/>
</dbReference>
<evidence type="ECO:0000256" key="1">
    <source>
        <dbReference type="ARBA" id="ARBA00001933"/>
    </source>
</evidence>
<dbReference type="Gene3D" id="3.90.1150.10">
    <property type="entry name" value="Aspartate Aminotransferase, domain 1"/>
    <property type="match status" value="1"/>
</dbReference>
<evidence type="ECO:0000259" key="5">
    <source>
        <dbReference type="Pfam" id="PF04864"/>
    </source>
</evidence>
<dbReference type="Gene3D" id="3.40.640.10">
    <property type="entry name" value="Type I PLP-dependent aspartate aminotransferase-like (Major domain)"/>
    <property type="match status" value="1"/>
</dbReference>
<comment type="similarity">
    <text evidence="2">Belongs to the alliinase family.</text>
</comment>
<evidence type="ECO:0000256" key="2">
    <source>
        <dbReference type="ARBA" id="ARBA00006312"/>
    </source>
</evidence>
<feature type="domain" description="Alliinase C-terminal" evidence="5">
    <location>
        <begin position="94"/>
        <end position="471"/>
    </location>
</feature>
<proteinExistence type="inferred from homology"/>
<dbReference type="GO" id="GO:0008483">
    <property type="term" value="F:transaminase activity"/>
    <property type="evidence" value="ECO:0007669"/>
    <property type="project" value="UniProtKB-KW"/>
</dbReference>